<dbReference type="Proteomes" id="UP000192418">
    <property type="component" value="Unassembled WGS sequence"/>
</dbReference>
<dbReference type="InterPro" id="IPR039315">
    <property type="entry name" value="CheW"/>
</dbReference>
<gene>
    <name evidence="2" type="ORF">SAMN02746065_13219</name>
</gene>
<sequence length="148" mass="16043">MQKKSKVSEMGKVTTFYVNGTLCGIEILTIQEVNKVTDITPVPLAPDHIKGIINLRGKIVTLIDLGSRLGLSSDDEEGLGGRRNIIVHSQGELIGLLVDRVGEALEVDWAEMAPPPGNIQGVQGRYFKGVIKRDEGLIGVLDVEEVLK</sequence>
<evidence type="ECO:0000313" key="3">
    <source>
        <dbReference type="Proteomes" id="UP000192418"/>
    </source>
</evidence>
<dbReference type="InterPro" id="IPR036061">
    <property type="entry name" value="CheW-like_dom_sf"/>
</dbReference>
<feature type="domain" description="CheW-like" evidence="1">
    <location>
        <begin position="10"/>
        <end position="148"/>
    </location>
</feature>
<dbReference type="RefSeq" id="WP_084071568.1">
    <property type="nucleotide sequence ID" value="NZ_FWXY01000032.1"/>
</dbReference>
<dbReference type="PANTHER" id="PTHR22617">
    <property type="entry name" value="CHEMOTAXIS SENSOR HISTIDINE KINASE-RELATED"/>
    <property type="match status" value="1"/>
</dbReference>
<name>A0A1W2EII9_9BACT</name>
<evidence type="ECO:0000313" key="2">
    <source>
        <dbReference type="EMBL" id="SMD09547.1"/>
    </source>
</evidence>
<dbReference type="GO" id="GO:0005829">
    <property type="term" value="C:cytosol"/>
    <property type="evidence" value="ECO:0007669"/>
    <property type="project" value="TreeGrafter"/>
</dbReference>
<dbReference type="Pfam" id="PF01584">
    <property type="entry name" value="CheW"/>
    <property type="match status" value="1"/>
</dbReference>
<protein>
    <submittedName>
        <fullName evidence="2">CheW protein</fullName>
    </submittedName>
</protein>
<keyword evidence="3" id="KW-1185">Reference proteome</keyword>
<dbReference type="SUPFAM" id="SSF50341">
    <property type="entry name" value="CheW-like"/>
    <property type="match status" value="1"/>
</dbReference>
<dbReference type="Gene3D" id="2.40.50.180">
    <property type="entry name" value="CheA-289, Domain 4"/>
    <property type="match status" value="1"/>
</dbReference>
<proteinExistence type="predicted"/>
<evidence type="ECO:0000259" key="1">
    <source>
        <dbReference type="PROSITE" id="PS50851"/>
    </source>
</evidence>
<dbReference type="GO" id="GO:0006935">
    <property type="term" value="P:chemotaxis"/>
    <property type="evidence" value="ECO:0007669"/>
    <property type="project" value="InterPro"/>
</dbReference>
<dbReference type="SMART" id="SM00260">
    <property type="entry name" value="CheW"/>
    <property type="match status" value="1"/>
</dbReference>
<dbReference type="PANTHER" id="PTHR22617:SF23">
    <property type="entry name" value="CHEMOTAXIS PROTEIN CHEW"/>
    <property type="match status" value="1"/>
</dbReference>
<dbReference type="AlphaFoldDB" id="A0A1W2EII9"/>
<dbReference type="PROSITE" id="PS50851">
    <property type="entry name" value="CHEW"/>
    <property type="match status" value="1"/>
</dbReference>
<organism evidence="2 3">
    <name type="scientific">Desulfocicer vacuolatum DSM 3385</name>
    <dbReference type="NCBI Taxonomy" id="1121400"/>
    <lineage>
        <taxon>Bacteria</taxon>
        <taxon>Pseudomonadati</taxon>
        <taxon>Thermodesulfobacteriota</taxon>
        <taxon>Desulfobacteria</taxon>
        <taxon>Desulfobacterales</taxon>
        <taxon>Desulfobacteraceae</taxon>
        <taxon>Desulfocicer</taxon>
    </lineage>
</organism>
<dbReference type="InterPro" id="IPR002545">
    <property type="entry name" value="CheW-lke_dom"/>
</dbReference>
<dbReference type="GO" id="GO:0007165">
    <property type="term" value="P:signal transduction"/>
    <property type="evidence" value="ECO:0007669"/>
    <property type="project" value="InterPro"/>
</dbReference>
<dbReference type="STRING" id="1121400.SAMN02746065_13219"/>
<reference evidence="2 3" key="1">
    <citation type="submission" date="2017-04" db="EMBL/GenBank/DDBJ databases">
        <authorList>
            <person name="Afonso C.L."/>
            <person name="Miller P.J."/>
            <person name="Scott M.A."/>
            <person name="Spackman E."/>
            <person name="Goraichik I."/>
            <person name="Dimitrov K.M."/>
            <person name="Suarez D.L."/>
            <person name="Swayne D.E."/>
        </authorList>
    </citation>
    <scope>NUCLEOTIDE SEQUENCE [LARGE SCALE GENOMIC DNA]</scope>
    <source>
        <strain evidence="2 3">DSM 3385</strain>
    </source>
</reference>
<dbReference type="EMBL" id="FWXY01000032">
    <property type="protein sequence ID" value="SMD09547.1"/>
    <property type="molecule type" value="Genomic_DNA"/>
</dbReference>
<dbReference type="Gene3D" id="2.30.30.40">
    <property type="entry name" value="SH3 Domains"/>
    <property type="match status" value="1"/>
</dbReference>
<accession>A0A1W2EII9</accession>
<dbReference type="OrthoDB" id="9790406at2"/>